<dbReference type="OrthoDB" id="192415at2"/>
<proteinExistence type="inferred from homology"/>
<organism evidence="9 10">
    <name type="scientific">Pedosphaera parvula (strain Ellin514)</name>
    <dbReference type="NCBI Taxonomy" id="320771"/>
    <lineage>
        <taxon>Bacteria</taxon>
        <taxon>Pseudomonadati</taxon>
        <taxon>Verrucomicrobiota</taxon>
        <taxon>Pedosphaerae</taxon>
        <taxon>Pedosphaerales</taxon>
        <taxon>Pedosphaeraceae</taxon>
        <taxon>Pedosphaera</taxon>
    </lineage>
</organism>
<evidence type="ECO:0000256" key="7">
    <source>
        <dbReference type="SAM" id="Phobius"/>
    </source>
</evidence>
<comment type="caution">
    <text evidence="9">The sequence shown here is derived from an EMBL/GenBank/DDBJ whole genome shotgun (WGS) entry which is preliminary data.</text>
</comment>
<protein>
    <submittedName>
        <fullName evidence="9">Type II secretion system protein</fullName>
    </submittedName>
</protein>
<evidence type="ECO:0000256" key="6">
    <source>
        <dbReference type="ARBA" id="ARBA00023136"/>
    </source>
</evidence>
<feature type="transmembrane region" description="Helical" evidence="7">
    <location>
        <begin position="116"/>
        <end position="136"/>
    </location>
</feature>
<dbReference type="GO" id="GO:0005886">
    <property type="term" value="C:plasma membrane"/>
    <property type="evidence" value="ECO:0007669"/>
    <property type="project" value="UniProtKB-SubCell"/>
</dbReference>
<dbReference type="STRING" id="320771.Cflav_PD5066"/>
<feature type="transmembrane region" description="Helical" evidence="7">
    <location>
        <begin position="142"/>
        <end position="166"/>
    </location>
</feature>
<evidence type="ECO:0000256" key="2">
    <source>
        <dbReference type="ARBA" id="ARBA00005745"/>
    </source>
</evidence>
<keyword evidence="10" id="KW-1185">Reference proteome</keyword>
<feature type="domain" description="Type II secretion system protein GspF" evidence="8">
    <location>
        <begin position="17"/>
        <end position="132"/>
    </location>
</feature>
<keyword evidence="6 7" id="KW-0472">Membrane</keyword>
<dbReference type="InterPro" id="IPR018076">
    <property type="entry name" value="T2SS_GspF_dom"/>
</dbReference>
<evidence type="ECO:0000313" key="9">
    <source>
        <dbReference type="EMBL" id="EEF62431.1"/>
    </source>
</evidence>
<dbReference type="Proteomes" id="UP000003688">
    <property type="component" value="Unassembled WGS sequence"/>
</dbReference>
<dbReference type="Pfam" id="PF00482">
    <property type="entry name" value="T2SSF"/>
    <property type="match status" value="2"/>
</dbReference>
<sequence length="334" mass="37102">MAAINTPSSIRKRAELYHQIAQLVASGIGLISALQLIQRNPPSTAFRKHIERVLEHLNHGSTFTDAMRATGSWLPSFDVYLIEAAENSGRLDSVFKMLGDYYADTARLQKQMLSDLAYPALVLHMAVFLFPLIDYFKNGSGALFLIKTAGVIVPLYAIIFGLLYAFQAERNEKWRASLERVLKVVPVFSTARHSLALARLAAALEALINAGVNIVPAWEMAAAASGSPGLVRTVMAWRARILGGQTPAEAIRLVPNQFPDVFTQLYTSGEISGQLDESLRRIYRYYEEQGRARMSFLASWVPRGLYMAIALFVGYKVITFYQGYINQIQQAGGF</sequence>
<evidence type="ECO:0000256" key="1">
    <source>
        <dbReference type="ARBA" id="ARBA00004651"/>
    </source>
</evidence>
<keyword evidence="3" id="KW-1003">Cell membrane</keyword>
<comment type="subcellular location">
    <subcellularLocation>
        <location evidence="1">Cell membrane</location>
        <topology evidence="1">Multi-pass membrane protein</topology>
    </subcellularLocation>
</comment>
<dbReference type="PANTHER" id="PTHR30012:SF0">
    <property type="entry name" value="TYPE II SECRETION SYSTEM PROTEIN F-RELATED"/>
    <property type="match status" value="1"/>
</dbReference>
<accession>B9XBW3</accession>
<dbReference type="PANTHER" id="PTHR30012">
    <property type="entry name" value="GENERAL SECRETION PATHWAY PROTEIN"/>
    <property type="match status" value="1"/>
</dbReference>
<evidence type="ECO:0000256" key="3">
    <source>
        <dbReference type="ARBA" id="ARBA00022475"/>
    </source>
</evidence>
<name>B9XBW3_PEDPL</name>
<feature type="transmembrane region" description="Helical" evidence="7">
    <location>
        <begin position="304"/>
        <end position="324"/>
    </location>
</feature>
<evidence type="ECO:0000256" key="5">
    <source>
        <dbReference type="ARBA" id="ARBA00022989"/>
    </source>
</evidence>
<dbReference type="InterPro" id="IPR003004">
    <property type="entry name" value="GspF/PilC"/>
</dbReference>
<evidence type="ECO:0000313" key="10">
    <source>
        <dbReference type="Proteomes" id="UP000003688"/>
    </source>
</evidence>
<keyword evidence="4 7" id="KW-0812">Transmembrane</keyword>
<evidence type="ECO:0000256" key="4">
    <source>
        <dbReference type="ARBA" id="ARBA00022692"/>
    </source>
</evidence>
<dbReference type="InterPro" id="IPR042094">
    <property type="entry name" value="T2SS_GspF_sf"/>
</dbReference>
<reference evidence="9 10" key="1">
    <citation type="journal article" date="2011" name="J. Bacteriol.">
        <title>Genome sequence of 'Pedosphaera parvula' Ellin514, an aerobic Verrucomicrobial isolate from pasture soil.</title>
        <authorList>
            <person name="Kant R."/>
            <person name="van Passel M.W."/>
            <person name="Sangwan P."/>
            <person name="Palva A."/>
            <person name="Lucas S."/>
            <person name="Copeland A."/>
            <person name="Lapidus A."/>
            <person name="Glavina Del Rio T."/>
            <person name="Dalin E."/>
            <person name="Tice H."/>
            <person name="Bruce D."/>
            <person name="Goodwin L."/>
            <person name="Pitluck S."/>
            <person name="Chertkov O."/>
            <person name="Larimer F.W."/>
            <person name="Land M.L."/>
            <person name="Hauser L."/>
            <person name="Brettin T.S."/>
            <person name="Detter J.C."/>
            <person name="Han S."/>
            <person name="de Vos W.M."/>
            <person name="Janssen P.H."/>
            <person name="Smidt H."/>
        </authorList>
    </citation>
    <scope>NUCLEOTIDE SEQUENCE [LARGE SCALE GENOMIC DNA]</scope>
    <source>
        <strain evidence="9 10">Ellin514</strain>
    </source>
</reference>
<dbReference type="EMBL" id="ABOX02000004">
    <property type="protein sequence ID" value="EEF62431.1"/>
    <property type="molecule type" value="Genomic_DNA"/>
</dbReference>
<feature type="domain" description="Type II secretion system protein GspF" evidence="8">
    <location>
        <begin position="206"/>
        <end position="320"/>
    </location>
</feature>
<comment type="similarity">
    <text evidence="2">Belongs to the GSP F family.</text>
</comment>
<dbReference type="Gene3D" id="1.20.81.30">
    <property type="entry name" value="Type II secretion system (T2SS), domain F"/>
    <property type="match status" value="2"/>
</dbReference>
<dbReference type="RefSeq" id="WP_007413311.1">
    <property type="nucleotide sequence ID" value="NZ_ABOX02000004.1"/>
</dbReference>
<dbReference type="AlphaFoldDB" id="B9XBW3"/>
<evidence type="ECO:0000259" key="8">
    <source>
        <dbReference type="Pfam" id="PF00482"/>
    </source>
</evidence>
<gene>
    <name evidence="9" type="ORF">Cflav_PD5066</name>
</gene>
<keyword evidence="5 7" id="KW-1133">Transmembrane helix</keyword>